<evidence type="ECO:0000259" key="9">
    <source>
        <dbReference type="PROSITE" id="PS50250"/>
    </source>
</evidence>
<dbReference type="Pfam" id="PF22788">
    <property type="entry name" value="COP9_hel_rpt"/>
    <property type="match status" value="1"/>
</dbReference>
<feature type="domain" description="PCI" evidence="9">
    <location>
        <begin position="215"/>
        <end position="420"/>
    </location>
</feature>
<keyword evidence="6" id="KW-0736">Signalosome</keyword>
<keyword evidence="11" id="KW-1185">Reference proteome</keyword>
<evidence type="ECO:0000256" key="3">
    <source>
        <dbReference type="ARBA" id="ARBA00007084"/>
    </source>
</evidence>
<keyword evidence="5" id="KW-0963">Cytoplasm</keyword>
<dbReference type="Proteomes" id="UP001295684">
    <property type="component" value="Unassembled WGS sequence"/>
</dbReference>
<evidence type="ECO:0000313" key="11">
    <source>
        <dbReference type="Proteomes" id="UP001295684"/>
    </source>
</evidence>
<evidence type="ECO:0000256" key="7">
    <source>
        <dbReference type="ARBA" id="ARBA00023242"/>
    </source>
</evidence>
<dbReference type="PANTHER" id="PTHR10758">
    <property type="entry name" value="26S PROTEASOME NON-ATPASE REGULATORY SUBUNIT 3/COP9 SIGNALOSOME COMPLEX SUBUNIT 3"/>
    <property type="match status" value="1"/>
</dbReference>
<evidence type="ECO:0000256" key="4">
    <source>
        <dbReference type="ARBA" id="ARBA00014878"/>
    </source>
</evidence>
<protein>
    <recommendedName>
        <fullName evidence="4">COP9 signalosome complex subunit 3</fullName>
    </recommendedName>
</protein>
<proteinExistence type="inferred from homology"/>
<dbReference type="Pfam" id="PF01399">
    <property type="entry name" value="PCI"/>
    <property type="match status" value="1"/>
</dbReference>
<evidence type="ECO:0000256" key="8">
    <source>
        <dbReference type="SAM" id="Coils"/>
    </source>
</evidence>
<dbReference type="AlphaFoldDB" id="A0AAD1UDE1"/>
<dbReference type="InterPro" id="IPR011990">
    <property type="entry name" value="TPR-like_helical_dom_sf"/>
</dbReference>
<reference evidence="10" key="1">
    <citation type="submission" date="2023-07" db="EMBL/GenBank/DDBJ databases">
        <authorList>
            <consortium name="AG Swart"/>
            <person name="Singh M."/>
            <person name="Singh A."/>
            <person name="Seah K."/>
            <person name="Emmerich C."/>
        </authorList>
    </citation>
    <scope>NUCLEOTIDE SEQUENCE</scope>
    <source>
        <strain evidence="10">DP1</strain>
    </source>
</reference>
<comment type="similarity">
    <text evidence="3">Belongs to the CSN3 family.</text>
</comment>
<accession>A0AAD1UDE1</accession>
<organism evidence="10 11">
    <name type="scientific">Euplotes crassus</name>
    <dbReference type="NCBI Taxonomy" id="5936"/>
    <lineage>
        <taxon>Eukaryota</taxon>
        <taxon>Sar</taxon>
        <taxon>Alveolata</taxon>
        <taxon>Ciliophora</taxon>
        <taxon>Intramacronucleata</taxon>
        <taxon>Spirotrichea</taxon>
        <taxon>Hypotrichia</taxon>
        <taxon>Euplotida</taxon>
        <taxon>Euplotidae</taxon>
        <taxon>Moneuplotes</taxon>
    </lineage>
</organism>
<evidence type="ECO:0000256" key="1">
    <source>
        <dbReference type="ARBA" id="ARBA00004123"/>
    </source>
</evidence>
<feature type="coiled-coil region" evidence="8">
    <location>
        <begin position="422"/>
        <end position="449"/>
    </location>
</feature>
<dbReference type="EMBL" id="CAMPGE010006322">
    <property type="protein sequence ID" value="CAI2365167.1"/>
    <property type="molecule type" value="Genomic_DNA"/>
</dbReference>
<sequence length="479" mass="55849">MDKVIKYAKDLKKLEKAKDYNSSFEKFNEFIKRDAGKAFNFIVGIDIASYTVPITYILNSIYRNRGVSEHINLKELIVFTRNFLYEFSREELCRSSLYMLEFYQLAEIFAFTVGPPESDRPHWPSHVSSAFHVDRPLLGVKPLRRAIQKLQEKDTQYTPLHPYFAMLCIHAKTYRQALPIIEKKLLSGFVNGYQDLESIMNYNYYRGILFTGLENYTEARHCFQLVLDTPYQVLHISQVQAFKKICLLVWLTSTHNIQDDDHKAVRLEIRNILQSKGMLGKQLEEIAEEYCKSESINNFFIQTNYEAILKDTNMGLVKQVIKKIRNEILESMTQTNTMLTLEEINDRLQVHREVCDALEEKHKSETLKQLKDAIMEDCKLELTYDDEDLNSILIKMIKSGKINAKIDMKKQIVVFDDKHTSIEALVKKLESQNDDIIQVLNEVENTDKELLLQKKAGIHDADGQDMPEFMDGMMFMDDV</sequence>
<evidence type="ECO:0000256" key="6">
    <source>
        <dbReference type="ARBA" id="ARBA00022790"/>
    </source>
</evidence>
<dbReference type="GO" id="GO:0005737">
    <property type="term" value="C:cytoplasm"/>
    <property type="evidence" value="ECO:0007669"/>
    <property type="project" value="UniProtKB-SubCell"/>
</dbReference>
<comment type="caution">
    <text evidence="10">The sequence shown here is derived from an EMBL/GenBank/DDBJ whole genome shotgun (WGS) entry which is preliminary data.</text>
</comment>
<gene>
    <name evidence="10" type="ORF">ECRASSUSDP1_LOCUS6517</name>
</gene>
<dbReference type="InterPro" id="IPR050756">
    <property type="entry name" value="CSN3"/>
</dbReference>
<dbReference type="GO" id="GO:0006511">
    <property type="term" value="P:ubiquitin-dependent protein catabolic process"/>
    <property type="evidence" value="ECO:0007669"/>
    <property type="project" value="TreeGrafter"/>
</dbReference>
<dbReference type="InterPro" id="IPR055089">
    <property type="entry name" value="COP9_N"/>
</dbReference>
<dbReference type="GO" id="GO:0008180">
    <property type="term" value="C:COP9 signalosome"/>
    <property type="evidence" value="ECO:0007669"/>
    <property type="project" value="UniProtKB-KW"/>
</dbReference>
<dbReference type="SUPFAM" id="SSF48452">
    <property type="entry name" value="TPR-like"/>
    <property type="match status" value="1"/>
</dbReference>
<dbReference type="PANTHER" id="PTHR10758:SF1">
    <property type="entry name" value="COP9 SIGNALOSOME COMPLEX SUBUNIT 3"/>
    <property type="match status" value="1"/>
</dbReference>
<dbReference type="PROSITE" id="PS50250">
    <property type="entry name" value="PCI"/>
    <property type="match status" value="1"/>
</dbReference>
<evidence type="ECO:0000256" key="2">
    <source>
        <dbReference type="ARBA" id="ARBA00004496"/>
    </source>
</evidence>
<evidence type="ECO:0000313" key="10">
    <source>
        <dbReference type="EMBL" id="CAI2365167.1"/>
    </source>
</evidence>
<evidence type="ECO:0000256" key="5">
    <source>
        <dbReference type="ARBA" id="ARBA00022490"/>
    </source>
</evidence>
<dbReference type="InterPro" id="IPR000717">
    <property type="entry name" value="PCI_dom"/>
</dbReference>
<keyword evidence="8" id="KW-0175">Coiled coil</keyword>
<keyword evidence="7" id="KW-0539">Nucleus</keyword>
<name>A0AAD1UDE1_EUPCR</name>
<comment type="subcellular location">
    <subcellularLocation>
        <location evidence="2">Cytoplasm</location>
    </subcellularLocation>
    <subcellularLocation>
        <location evidence="1">Nucleus</location>
    </subcellularLocation>
</comment>